<organism evidence="1 2">
    <name type="scientific">Brassica napus</name>
    <name type="common">Rape</name>
    <dbReference type="NCBI Taxonomy" id="3708"/>
    <lineage>
        <taxon>Eukaryota</taxon>
        <taxon>Viridiplantae</taxon>
        <taxon>Streptophyta</taxon>
        <taxon>Embryophyta</taxon>
        <taxon>Tracheophyta</taxon>
        <taxon>Spermatophyta</taxon>
        <taxon>Magnoliopsida</taxon>
        <taxon>eudicotyledons</taxon>
        <taxon>Gunneridae</taxon>
        <taxon>Pentapetalae</taxon>
        <taxon>rosids</taxon>
        <taxon>malvids</taxon>
        <taxon>Brassicales</taxon>
        <taxon>Brassicaceae</taxon>
        <taxon>Brassiceae</taxon>
        <taxon>Brassica</taxon>
    </lineage>
</organism>
<comment type="caution">
    <text evidence="1">The sequence shown here is derived from an EMBL/GenBank/DDBJ whole genome shotgun (WGS) entry which is preliminary data.</text>
</comment>
<name>A0ABQ8AZS4_BRANA</name>
<accession>A0ABQ8AZS4</accession>
<protein>
    <submittedName>
        <fullName evidence="1">Uncharacterized protein</fullName>
    </submittedName>
</protein>
<evidence type="ECO:0000313" key="2">
    <source>
        <dbReference type="Proteomes" id="UP000824890"/>
    </source>
</evidence>
<proteinExistence type="predicted"/>
<evidence type="ECO:0000313" key="1">
    <source>
        <dbReference type="EMBL" id="KAH0898031.1"/>
    </source>
</evidence>
<gene>
    <name evidence="1" type="ORF">HID58_047599</name>
</gene>
<reference evidence="1 2" key="1">
    <citation type="submission" date="2021-05" db="EMBL/GenBank/DDBJ databases">
        <title>Genome Assembly of Synthetic Allotetraploid Brassica napus Reveals Homoeologous Exchanges between Subgenomes.</title>
        <authorList>
            <person name="Davis J.T."/>
        </authorList>
    </citation>
    <scope>NUCLEOTIDE SEQUENCE [LARGE SCALE GENOMIC DNA]</scope>
    <source>
        <strain evidence="2">cv. Da-Ae</strain>
        <tissue evidence="1">Seedling</tissue>
    </source>
</reference>
<dbReference type="Proteomes" id="UP000824890">
    <property type="component" value="Unassembled WGS sequence"/>
</dbReference>
<dbReference type="EMBL" id="JAGKQM010000012">
    <property type="protein sequence ID" value="KAH0898031.1"/>
    <property type="molecule type" value="Genomic_DNA"/>
</dbReference>
<sequence length="201" mass="22397">MFGEMHPPDLKMLETNSGVRGSGGSFGGKALASSSNTTEGNSRSHVVVMAGRWIMYDNGGCDFKIDNERIGRAVDFLQIKGINGLKDSILAAYGLLGRDIEVEMFYWLIDGESEMVGKWAAPVEIATDTDYKIFKALYRTDKSFNVFMTFREILGEKMIFLRSERDILSQMNASLGMDDDEYLIRQVEAVEVSFGLNSQTA</sequence>
<keyword evidence="2" id="KW-1185">Reference proteome</keyword>